<proteinExistence type="predicted"/>
<keyword evidence="2" id="KW-1185">Reference proteome</keyword>
<reference evidence="1 2" key="1">
    <citation type="submission" date="2015-09" db="EMBL/GenBank/DDBJ databases">
        <title>Trachymyrmex cornetzi WGS genome.</title>
        <authorList>
            <person name="Nygaard S."/>
            <person name="Hu H."/>
            <person name="Boomsma J."/>
            <person name="Zhang G."/>
        </authorList>
    </citation>
    <scope>NUCLEOTIDE SEQUENCE [LARGE SCALE GENOMIC DNA]</scope>
    <source>
        <strain evidence="1">Tcor2-1</strain>
        <tissue evidence="1">Whole body</tissue>
    </source>
</reference>
<dbReference type="AlphaFoldDB" id="A0A151IX90"/>
<dbReference type="GO" id="GO:0003676">
    <property type="term" value="F:nucleic acid binding"/>
    <property type="evidence" value="ECO:0007669"/>
    <property type="project" value="InterPro"/>
</dbReference>
<dbReference type="EMBL" id="KQ980825">
    <property type="protein sequence ID" value="KYN12438.1"/>
    <property type="molecule type" value="Genomic_DNA"/>
</dbReference>
<accession>A0A151IX90</accession>
<dbReference type="Gene3D" id="3.30.420.10">
    <property type="entry name" value="Ribonuclease H-like superfamily/Ribonuclease H"/>
    <property type="match status" value="1"/>
</dbReference>
<evidence type="ECO:0008006" key="3">
    <source>
        <dbReference type="Google" id="ProtNLM"/>
    </source>
</evidence>
<sequence>RTINSPMYLEFLENNLPAYLENVPLAVRLNLWYQQDGAPAHYARIIRMFLNQRFPNRWIGRGGPVLWPPRSPDLNSLDFFLTDIREWYVIEPILASLEEFQERDSGWALSRILNLTVNVNKLNPMRPGCHFEIPREIMLKKAVVSVKSKDNVCFAWSVVAALYPAKSNVDRKSPEKKYVKKNNFFIYRCLHYFGSSQKLKTHEVDCQKMNDYAIRLPSENDKWLQFGNHCNRE</sequence>
<evidence type="ECO:0000313" key="1">
    <source>
        <dbReference type="EMBL" id="KYN12438.1"/>
    </source>
</evidence>
<dbReference type="PANTHER" id="PTHR47326">
    <property type="entry name" value="TRANSPOSABLE ELEMENT TC3 TRANSPOSASE-LIKE PROTEIN"/>
    <property type="match status" value="1"/>
</dbReference>
<dbReference type="PANTHER" id="PTHR47326:SF1">
    <property type="entry name" value="HTH PSQ-TYPE DOMAIN-CONTAINING PROTEIN"/>
    <property type="match status" value="1"/>
</dbReference>
<protein>
    <recommendedName>
        <fullName evidence="3">DUF4817 domain-containing protein</fullName>
    </recommendedName>
</protein>
<gene>
    <name evidence="1" type="ORF">ALC57_15405</name>
</gene>
<organism evidence="1 2">
    <name type="scientific">Trachymyrmex cornetzi</name>
    <dbReference type="NCBI Taxonomy" id="471704"/>
    <lineage>
        <taxon>Eukaryota</taxon>
        <taxon>Metazoa</taxon>
        <taxon>Ecdysozoa</taxon>
        <taxon>Arthropoda</taxon>
        <taxon>Hexapoda</taxon>
        <taxon>Insecta</taxon>
        <taxon>Pterygota</taxon>
        <taxon>Neoptera</taxon>
        <taxon>Endopterygota</taxon>
        <taxon>Hymenoptera</taxon>
        <taxon>Apocrita</taxon>
        <taxon>Aculeata</taxon>
        <taxon>Formicoidea</taxon>
        <taxon>Formicidae</taxon>
        <taxon>Myrmicinae</taxon>
        <taxon>Trachymyrmex</taxon>
    </lineage>
</organism>
<dbReference type="Proteomes" id="UP000078492">
    <property type="component" value="Unassembled WGS sequence"/>
</dbReference>
<evidence type="ECO:0000313" key="2">
    <source>
        <dbReference type="Proteomes" id="UP000078492"/>
    </source>
</evidence>
<dbReference type="STRING" id="471704.A0A151IX90"/>
<dbReference type="InterPro" id="IPR036397">
    <property type="entry name" value="RNaseH_sf"/>
</dbReference>
<name>A0A151IX90_9HYME</name>
<feature type="non-terminal residue" evidence="1">
    <location>
        <position position="1"/>
    </location>
</feature>